<evidence type="ECO:0000256" key="1">
    <source>
        <dbReference type="SAM" id="Phobius"/>
    </source>
</evidence>
<dbReference type="KEGG" id="cgv:CGLAU_01365"/>
<feature type="transmembrane region" description="Helical" evidence="1">
    <location>
        <begin position="101"/>
        <end position="121"/>
    </location>
</feature>
<keyword evidence="1" id="KW-0812">Transmembrane</keyword>
<dbReference type="InterPro" id="IPR036259">
    <property type="entry name" value="MFS_trans_sf"/>
</dbReference>
<evidence type="ECO:0000313" key="2">
    <source>
        <dbReference type="EMBL" id="AQQ14264.1"/>
    </source>
</evidence>
<organism evidence="2 3">
    <name type="scientific">Corynebacterium glaucum</name>
    <dbReference type="NCBI Taxonomy" id="187491"/>
    <lineage>
        <taxon>Bacteria</taxon>
        <taxon>Bacillati</taxon>
        <taxon>Actinomycetota</taxon>
        <taxon>Actinomycetes</taxon>
        <taxon>Mycobacteriales</taxon>
        <taxon>Corynebacteriaceae</taxon>
        <taxon>Corynebacterium</taxon>
    </lineage>
</organism>
<dbReference type="Proteomes" id="UP000217209">
    <property type="component" value="Chromosome"/>
</dbReference>
<name>A0A1Q2HTU4_9CORY</name>
<keyword evidence="3" id="KW-1185">Reference proteome</keyword>
<feature type="transmembrane region" description="Helical" evidence="1">
    <location>
        <begin position="35"/>
        <end position="54"/>
    </location>
</feature>
<proteinExistence type="predicted"/>
<gene>
    <name evidence="2" type="ORF">CGLAU_01365</name>
</gene>
<dbReference type="Gene3D" id="1.20.1250.20">
    <property type="entry name" value="MFS general substrate transporter like domains"/>
    <property type="match status" value="1"/>
</dbReference>
<feature type="transmembrane region" description="Helical" evidence="1">
    <location>
        <begin position="74"/>
        <end position="94"/>
    </location>
</feature>
<dbReference type="OrthoDB" id="4426696at2"/>
<dbReference type="AlphaFoldDB" id="A0A1Q2HTU4"/>
<dbReference type="RefSeq" id="WP_095659135.1">
    <property type="nucleotide sequence ID" value="NZ_CALTZW010000011.1"/>
</dbReference>
<keyword evidence="1" id="KW-1133">Transmembrane helix</keyword>
<protein>
    <submittedName>
        <fullName evidence="2">Uncharacterized protein</fullName>
    </submittedName>
</protein>
<keyword evidence="1" id="KW-0472">Membrane</keyword>
<feature type="transmembrane region" description="Helical" evidence="1">
    <location>
        <begin position="127"/>
        <end position="144"/>
    </location>
</feature>
<dbReference type="EMBL" id="CP019688">
    <property type="protein sequence ID" value="AQQ14264.1"/>
    <property type="molecule type" value="Genomic_DNA"/>
</dbReference>
<accession>A0A1Q2HTU4</accession>
<reference evidence="2 3" key="1">
    <citation type="submission" date="2016-12" db="EMBL/GenBank/DDBJ databases">
        <authorList>
            <person name="Song W.-J."/>
            <person name="Kurnit D.M."/>
        </authorList>
    </citation>
    <scope>NUCLEOTIDE SEQUENCE [LARGE SCALE GENOMIC DNA]</scope>
    <source>
        <strain evidence="2 3">DSM 30827</strain>
    </source>
</reference>
<sequence>MAGMFPTLVSDPNDRNRRFIGTVGDTWPQPLRMSYWLYLVAAVFMLVTGMLMIAAGMPEGLSAEALQFFRTNMYLVAVGNLVLAVCITAAASFLQQGSKRARTVLSVCVGLAMFLNFAGFFVKVSSWAGFVIVFVLAFAVFFMFRPASNAFIAERSGDPWLGLK</sequence>
<evidence type="ECO:0000313" key="3">
    <source>
        <dbReference type="Proteomes" id="UP000217209"/>
    </source>
</evidence>